<dbReference type="InterPro" id="IPR054262">
    <property type="entry name" value="DUF6993"/>
</dbReference>
<reference evidence="3 4" key="1">
    <citation type="submission" date="2022-04" db="EMBL/GenBank/DDBJ databases">
        <title>Leucobacter sp. isolated from rhizosphere of onion.</title>
        <authorList>
            <person name="Won M."/>
            <person name="Lee C.-M."/>
            <person name="Woen H.-Y."/>
            <person name="Kwon S.-W."/>
        </authorList>
    </citation>
    <scope>NUCLEOTIDE SEQUENCE [LARGE SCALE GENOMIC DNA]</scope>
    <source>
        <strain evidence="3 4">H25R-14</strain>
    </source>
</reference>
<evidence type="ECO:0000313" key="3">
    <source>
        <dbReference type="EMBL" id="UOQ61088.1"/>
    </source>
</evidence>
<dbReference type="Proteomes" id="UP000831775">
    <property type="component" value="Chromosome"/>
</dbReference>
<sequence>MTALAPGRRLIRAALALALTAPLLAGCAILEGPTPETPKRTSQPVPEVAPEFVPGGSAEENLPYFTELIRGYAASESPITGQPVAQAVIDGGFDPTMIQFSFDETKTGLVADNIFVSVRVGAECLIGQLVTADRGFVTAVEPAVGPAGDICLIGTTRAVDW</sequence>
<evidence type="ECO:0000256" key="1">
    <source>
        <dbReference type="SAM" id="SignalP"/>
    </source>
</evidence>
<keyword evidence="4" id="KW-1185">Reference proteome</keyword>
<feature type="signal peptide" evidence="1">
    <location>
        <begin position="1"/>
        <end position="25"/>
    </location>
</feature>
<dbReference type="Pfam" id="PF22504">
    <property type="entry name" value="DUF6993"/>
    <property type="match status" value="1"/>
</dbReference>
<accession>A0ABY4FXU6</accession>
<dbReference type="RefSeq" id="WP_244687252.1">
    <property type="nucleotide sequence ID" value="NZ_CP095043.1"/>
</dbReference>
<keyword evidence="1" id="KW-0732">Signal</keyword>
<proteinExistence type="predicted"/>
<feature type="domain" description="DUF6993" evidence="2">
    <location>
        <begin position="71"/>
        <end position="155"/>
    </location>
</feature>
<evidence type="ECO:0000313" key="4">
    <source>
        <dbReference type="Proteomes" id="UP000831775"/>
    </source>
</evidence>
<organism evidence="3 4">
    <name type="scientific">Leucobacter rhizosphaerae</name>
    <dbReference type="NCBI Taxonomy" id="2932245"/>
    <lineage>
        <taxon>Bacteria</taxon>
        <taxon>Bacillati</taxon>
        <taxon>Actinomycetota</taxon>
        <taxon>Actinomycetes</taxon>
        <taxon>Micrococcales</taxon>
        <taxon>Microbacteriaceae</taxon>
        <taxon>Leucobacter</taxon>
    </lineage>
</organism>
<protein>
    <recommendedName>
        <fullName evidence="2">DUF6993 domain-containing protein</fullName>
    </recommendedName>
</protein>
<name>A0ABY4FXU6_9MICO</name>
<dbReference type="EMBL" id="CP095043">
    <property type="protein sequence ID" value="UOQ61088.1"/>
    <property type="molecule type" value="Genomic_DNA"/>
</dbReference>
<evidence type="ECO:0000259" key="2">
    <source>
        <dbReference type="Pfam" id="PF22504"/>
    </source>
</evidence>
<gene>
    <name evidence="3" type="ORF">MUN76_03705</name>
</gene>
<feature type="chain" id="PRO_5045778713" description="DUF6993 domain-containing protein" evidence="1">
    <location>
        <begin position="26"/>
        <end position="161"/>
    </location>
</feature>